<dbReference type="Gene3D" id="2.60.40.1930">
    <property type="match status" value="3"/>
</dbReference>
<dbReference type="Gene3D" id="1.50.10.20">
    <property type="match status" value="1"/>
</dbReference>
<keyword evidence="11" id="KW-1185">Reference proteome</keyword>
<dbReference type="InterPro" id="IPR011625">
    <property type="entry name" value="A2M_N_BRD"/>
</dbReference>
<dbReference type="Pfam" id="PF07678">
    <property type="entry name" value="TED_complement"/>
    <property type="match status" value="1"/>
</dbReference>
<dbReference type="PANTHER" id="PTHR11412">
    <property type="entry name" value="MACROGLOBULIN / COMPLEMENT"/>
    <property type="match status" value="1"/>
</dbReference>
<evidence type="ECO:0000256" key="6">
    <source>
        <dbReference type="ARBA" id="ARBA00023157"/>
    </source>
</evidence>
<evidence type="ECO:0000256" key="1">
    <source>
        <dbReference type="ARBA" id="ARBA00010952"/>
    </source>
</evidence>
<feature type="domain" description="Alpha-2-macroglobulin bait region" evidence="8">
    <location>
        <begin position="489"/>
        <end position="619"/>
    </location>
</feature>
<gene>
    <name evidence="12" type="primary">cd109</name>
</gene>
<evidence type="ECO:0000313" key="12">
    <source>
        <dbReference type="RefSeq" id="XP_026146326.1"/>
    </source>
</evidence>
<dbReference type="SMART" id="SM01361">
    <property type="entry name" value="A2M_recep"/>
    <property type="match status" value="1"/>
</dbReference>
<dbReference type="GO" id="GO:0005615">
    <property type="term" value="C:extracellular space"/>
    <property type="evidence" value="ECO:0007669"/>
    <property type="project" value="InterPro"/>
</dbReference>
<dbReference type="Pfam" id="PF00207">
    <property type="entry name" value="A2M"/>
    <property type="match status" value="1"/>
</dbReference>
<protein>
    <submittedName>
        <fullName evidence="12">CD109 antigen</fullName>
    </submittedName>
</protein>
<dbReference type="Gene3D" id="6.20.50.160">
    <property type="match status" value="1"/>
</dbReference>
<evidence type="ECO:0000256" key="2">
    <source>
        <dbReference type="ARBA" id="ARBA00022690"/>
    </source>
</evidence>
<dbReference type="InterPro" id="IPR009048">
    <property type="entry name" value="A-macroglobulin_rcpt-bd"/>
</dbReference>
<name>A0A6P6RLE6_CARAU</name>
<dbReference type="CDD" id="cd02897">
    <property type="entry name" value="A2M_2"/>
    <property type="match status" value="1"/>
</dbReference>
<dbReference type="InterPro" id="IPR013783">
    <property type="entry name" value="Ig-like_fold"/>
</dbReference>
<dbReference type="InterPro" id="IPR050473">
    <property type="entry name" value="A2M/Complement_sys"/>
</dbReference>
<dbReference type="OrthoDB" id="9998011at2759"/>
<comment type="similarity">
    <text evidence="1">Belongs to the protease inhibitor I39 (alpha-2-macroglobulin) family.</text>
</comment>
<dbReference type="PANTHER" id="PTHR11412:SF136">
    <property type="entry name" value="CD109 ANTIGEN"/>
    <property type="match status" value="1"/>
</dbReference>
<sequence length="1469" mass="163881">MLSYCFHSSVTSTMELLQVFGVLASLLLCSGTLTMASPAQNPSYLISVSEVLRCGVPTSLSVTVLAEYPIKVTAELIHGNSSVSQTESTIPAGSTRLLALPPVFSDDMRSWDPYQLDVKGFVGTNQVFFNSTTMVFSPKCMSVFIQTDKNNYQPGQTVKFRVVLVTPEGNPHKGQIDIFIRDPKGNVIRQWLSVDGFLGVVSKELNLSQNPPLGLWKIIAGIKDVVHEREFNVDYYVLPKFEVMVDVPSTLHYEDILTGKVTAKYFYGKPVSGMMSVTYVHFFGGLEKSYQLKETIDGSAALRFDVRYSKQYIYSYYDEYGSSEYVDIIVNVTDATGFSYNSSARVSIVKNKYNLEFLQHPQIIKPSMTFTAQLKLSTHDSRPLSAEEQSRSVRLTVTQSDFNPWTWIWDSEQSPEPRTTIYEPTTNFFTVNDIPVEDMDLPVTADGVMSFQIQLSDSIATLDIEARFEDTVQRLQLYRSYSSPSRSYIQLHRDSEPQVGQPLFLTLESNFNLAEFHYLVMSRGQVVDAGTVHSSSFSLNTDHSWTPSACVVVYHTLPDGEIVNDAVKVTFTQVLRNTVSLSWSQDRAEPAGSVSLSVSVSEPGSLLGILVVDKAALDSSKDNGITEKTVLEEFMSYSSEMTHADYSSVIMGDPYSIFMMCGVTVLTDAKLNQERSQLFTPFLQEHFMNLQDSSAFQEPRKRADFPETWIWLDANVSNSASESFQFTVPDSLTSWVAFAIVMSENLGLGISAPAELTVFRDFFVSLNLPAFLIRGELLLLEVSLFNYMDVDMEVMVVVAESSMFEFVSPDNGGFSLDNVRKALVLSQNITTLLFPIRVTALGEIPISVKATSVYSSDWVYKTVLVKPEGLEQSYSQTLFLEFQLKENMLNSKMSFSFPANVVPGSQRASVSAVGDILGPSIGNLDSLIEMPYGCGEQNMIHFAPNIYVLQYMRSTKQTDEQTKNKAMSYMMEAYERELSYQRLDGSFSAFGESDDSGSTWLSAFVLRCFLQAQDFMSIDPMVMQRTAYWLLAHQNADGSFDEPGRVIHTELQGGLDGPVSLTAYVLIALLEDAEYRSVYEDSISSAVSFLTSRLAQGISSNYSLSVVTYALSLANSSAAPPALTELLNRALVVDGVPTWRPPANVLYNSWQPSSSDIEMSAYVLLAMHRLKLMDEGFILVKWLSKQRNHLGGYGSTQDTVMALHALSIYATFSSPESIDLSITVNGAFGAVTVFNIDRYNYLLQQSQDLPIKAEEGVDIEVMAQGKGFALFQLNVFYNVMNLRTSLRRRDIHTDEAFYLYVDVMDNEAFHVNLHICFRLREDQGLKQTGMAILDVGLLTGFSLAQNGVQLNDVVRRVESPSGRVTLYLDTVTTMETCVEISTILEFKVVNVQDAVVNIYDYYEPRRRTVRSYTSETRRDMSVCSLCGPDCSQCGARDIWTTDGTPSVHRHPLLALSLTTALIVLLSICI</sequence>
<dbReference type="Pfam" id="PF07677">
    <property type="entry name" value="A2M_recep"/>
    <property type="match status" value="1"/>
</dbReference>
<keyword evidence="2" id="KW-0646">Protease inhibitor</keyword>
<feature type="domain" description="Alpha-macroglobulin receptor-binding" evidence="10">
    <location>
        <begin position="1328"/>
        <end position="1412"/>
    </location>
</feature>
<organism evidence="11 12">
    <name type="scientific">Carassius auratus</name>
    <name type="common">Goldfish</name>
    <dbReference type="NCBI Taxonomy" id="7957"/>
    <lineage>
        <taxon>Eukaryota</taxon>
        <taxon>Metazoa</taxon>
        <taxon>Chordata</taxon>
        <taxon>Craniata</taxon>
        <taxon>Vertebrata</taxon>
        <taxon>Euteleostomi</taxon>
        <taxon>Actinopterygii</taxon>
        <taxon>Neopterygii</taxon>
        <taxon>Teleostei</taxon>
        <taxon>Ostariophysi</taxon>
        <taxon>Cypriniformes</taxon>
        <taxon>Cyprinidae</taxon>
        <taxon>Cyprininae</taxon>
        <taxon>Carassius</taxon>
    </lineage>
</organism>
<evidence type="ECO:0000256" key="4">
    <source>
        <dbReference type="ARBA" id="ARBA00022900"/>
    </source>
</evidence>
<dbReference type="SMART" id="SM01360">
    <property type="entry name" value="A2M"/>
    <property type="match status" value="1"/>
</dbReference>
<reference evidence="12" key="1">
    <citation type="submission" date="2025-08" db="UniProtKB">
        <authorList>
            <consortium name="RefSeq"/>
        </authorList>
    </citation>
    <scope>IDENTIFICATION</scope>
    <source>
        <strain evidence="12">Wakin</strain>
        <tissue evidence="12">Muscle</tissue>
    </source>
</reference>
<dbReference type="FunFam" id="2.60.40.1930:FF:000001">
    <property type="entry name" value="CD109 isoform 3"/>
    <property type="match status" value="1"/>
</dbReference>
<dbReference type="Proteomes" id="UP000515129">
    <property type="component" value="Chromosome 20"/>
</dbReference>
<dbReference type="KEGG" id="caua:113120616"/>
<dbReference type="FunFam" id="1.50.10.20:FF:000001">
    <property type="entry name" value="CD109 isoform 1"/>
    <property type="match status" value="1"/>
</dbReference>
<dbReference type="SUPFAM" id="SSF49410">
    <property type="entry name" value="Alpha-macroglobulin receptor domain"/>
    <property type="match status" value="1"/>
</dbReference>
<dbReference type="InterPro" id="IPR036595">
    <property type="entry name" value="A-macroglobulin_rcpt-bd_sf"/>
</dbReference>
<evidence type="ECO:0000259" key="8">
    <source>
        <dbReference type="SMART" id="SM01359"/>
    </source>
</evidence>
<dbReference type="SMART" id="SM01419">
    <property type="entry name" value="Thiol-ester_cl"/>
    <property type="match status" value="1"/>
</dbReference>
<dbReference type="Gene3D" id="2.60.40.1940">
    <property type="match status" value="1"/>
</dbReference>
<dbReference type="Pfam" id="PF07703">
    <property type="entry name" value="A2M_BRD"/>
    <property type="match status" value="1"/>
</dbReference>
<dbReference type="InterPro" id="IPR001599">
    <property type="entry name" value="Macroglobln_a2"/>
</dbReference>
<dbReference type="InterPro" id="IPR008930">
    <property type="entry name" value="Terpenoid_cyclase/PrenylTrfase"/>
</dbReference>
<dbReference type="SMART" id="SM01359">
    <property type="entry name" value="A2M_N_2"/>
    <property type="match status" value="1"/>
</dbReference>
<keyword evidence="3" id="KW-0732">Signal</keyword>
<dbReference type="InterPro" id="IPR011626">
    <property type="entry name" value="Alpha-macroglobulin_TED"/>
</dbReference>
<dbReference type="SUPFAM" id="SSF48239">
    <property type="entry name" value="Terpenoid cyclases/Protein prenyltransferases"/>
    <property type="match status" value="1"/>
</dbReference>
<feature type="domain" description="Alpha-2-macroglobulin" evidence="9">
    <location>
        <begin position="708"/>
        <end position="798"/>
    </location>
</feature>
<accession>A0A6P6RLE6</accession>
<dbReference type="InterPro" id="IPR041555">
    <property type="entry name" value="MG3"/>
</dbReference>
<dbReference type="GO" id="GO:0004867">
    <property type="term" value="F:serine-type endopeptidase inhibitor activity"/>
    <property type="evidence" value="ECO:0007669"/>
    <property type="project" value="UniProtKB-KW"/>
</dbReference>
<dbReference type="Gene3D" id="2.60.120.1540">
    <property type="match status" value="1"/>
</dbReference>
<dbReference type="Gene3D" id="2.20.130.20">
    <property type="match status" value="1"/>
</dbReference>
<dbReference type="PROSITE" id="PS00477">
    <property type="entry name" value="ALPHA_2_MACROGLOBULIN"/>
    <property type="match status" value="1"/>
</dbReference>
<dbReference type="Pfam" id="PF01835">
    <property type="entry name" value="MG2"/>
    <property type="match status" value="1"/>
</dbReference>
<dbReference type="RefSeq" id="XP_026146326.1">
    <property type="nucleotide sequence ID" value="XM_026290541.1"/>
</dbReference>
<dbReference type="Gene3D" id="2.60.40.10">
    <property type="entry name" value="Immunoglobulins"/>
    <property type="match status" value="2"/>
</dbReference>
<dbReference type="InterPro" id="IPR041813">
    <property type="entry name" value="A2M_TED"/>
</dbReference>
<dbReference type="InterPro" id="IPR019742">
    <property type="entry name" value="MacrogloblnA2_CS"/>
</dbReference>
<evidence type="ECO:0000256" key="7">
    <source>
        <dbReference type="ARBA" id="ARBA00023180"/>
    </source>
</evidence>
<proteinExistence type="inferred from homology"/>
<keyword evidence="4" id="KW-0722">Serine protease inhibitor</keyword>
<evidence type="ECO:0000259" key="10">
    <source>
        <dbReference type="SMART" id="SM01361"/>
    </source>
</evidence>
<dbReference type="Gene3D" id="2.60.40.690">
    <property type="entry name" value="Alpha-macroglobulin, receptor-binding domain"/>
    <property type="match status" value="1"/>
</dbReference>
<keyword evidence="5" id="KW-0882">Thioester bond</keyword>
<dbReference type="Pfam" id="PF17791">
    <property type="entry name" value="MG3"/>
    <property type="match status" value="1"/>
</dbReference>
<dbReference type="InterPro" id="IPR002890">
    <property type="entry name" value="MG2"/>
</dbReference>
<dbReference type="InterPro" id="IPR047565">
    <property type="entry name" value="Alpha-macroglob_thiol-ester_cl"/>
</dbReference>
<evidence type="ECO:0000256" key="5">
    <source>
        <dbReference type="ARBA" id="ARBA00022966"/>
    </source>
</evidence>
<keyword evidence="7" id="KW-0325">Glycoprotein</keyword>
<keyword evidence="6" id="KW-1015">Disulfide bond</keyword>
<evidence type="ECO:0000256" key="3">
    <source>
        <dbReference type="ARBA" id="ARBA00022729"/>
    </source>
</evidence>
<evidence type="ECO:0000313" key="11">
    <source>
        <dbReference type="Proteomes" id="UP000515129"/>
    </source>
</evidence>
<dbReference type="CTD" id="135228"/>
<evidence type="ECO:0000259" key="9">
    <source>
        <dbReference type="SMART" id="SM01360"/>
    </source>
</evidence>